<dbReference type="PANTHER" id="PTHR47176:SF1">
    <property type="entry name" value="OS04G0577500 PROTEIN"/>
    <property type="match status" value="1"/>
</dbReference>
<dbReference type="GO" id="GO:0016788">
    <property type="term" value="F:hydrolase activity, acting on ester bonds"/>
    <property type="evidence" value="ECO:0007669"/>
    <property type="project" value="InterPro"/>
</dbReference>
<gene>
    <name evidence="1" type="ORF">GMRT_14081</name>
</gene>
<name>A0A4Z1T0R1_GIAMU</name>
<reference evidence="1 2" key="1">
    <citation type="submission" date="2019-05" db="EMBL/GenBank/DDBJ databases">
        <title>The compact genome of Giardia muris reveals important steps in the evolution of intestinal protozoan parasites.</title>
        <authorList>
            <person name="Xu F."/>
            <person name="Jimenez-Gonzalez A."/>
            <person name="Einarsson E."/>
            <person name="Astvaldsson A."/>
            <person name="Peirasmaki D."/>
            <person name="Eckmann L."/>
            <person name="Andersson J.O."/>
            <person name="Svard S.G."/>
            <person name="Jerlstrom-Hultqvist J."/>
        </authorList>
    </citation>
    <scope>NUCLEOTIDE SEQUENCE [LARGE SCALE GENOMIC DNA]</scope>
    <source>
        <strain evidence="1 2">Roberts-Thomson</strain>
    </source>
</reference>
<dbReference type="OrthoDB" id="6079689at2759"/>
<accession>A0A4Z1T0R1</accession>
<dbReference type="SUPFAM" id="SSF51556">
    <property type="entry name" value="Metallo-dependent hydrolases"/>
    <property type="match status" value="1"/>
</dbReference>
<dbReference type="PANTHER" id="PTHR47176">
    <property type="entry name" value="OSJNBA0020J04.13 PROTEIN"/>
    <property type="match status" value="1"/>
</dbReference>
<organism evidence="1 2">
    <name type="scientific">Giardia muris</name>
    <dbReference type="NCBI Taxonomy" id="5742"/>
    <lineage>
        <taxon>Eukaryota</taxon>
        <taxon>Metamonada</taxon>
        <taxon>Diplomonadida</taxon>
        <taxon>Hexamitidae</taxon>
        <taxon>Giardiinae</taxon>
        <taxon>Giardia</taxon>
    </lineage>
</organism>
<dbReference type="AlphaFoldDB" id="A0A4Z1T0R1"/>
<dbReference type="Proteomes" id="UP000315496">
    <property type="component" value="Chromosome 1"/>
</dbReference>
<comment type="caution">
    <text evidence="1">The sequence shown here is derived from an EMBL/GenBank/DDBJ whole genome shotgun (WGS) entry which is preliminary data.</text>
</comment>
<evidence type="ECO:0000313" key="1">
    <source>
        <dbReference type="EMBL" id="TNJ29288.1"/>
    </source>
</evidence>
<dbReference type="Gene3D" id="3.20.20.140">
    <property type="entry name" value="Metal-dependent hydrolases"/>
    <property type="match status" value="1"/>
</dbReference>
<dbReference type="Pfam" id="PF01026">
    <property type="entry name" value="TatD_DNase"/>
    <property type="match status" value="1"/>
</dbReference>
<dbReference type="InterPro" id="IPR001130">
    <property type="entry name" value="TatD-like"/>
</dbReference>
<protein>
    <submittedName>
        <fullName evidence="1">TatD related DNase</fullName>
    </submittedName>
</protein>
<keyword evidence="2" id="KW-1185">Reference proteome</keyword>
<proteinExistence type="predicted"/>
<dbReference type="VEuPathDB" id="GiardiaDB:GMRT_14081"/>
<evidence type="ECO:0000313" key="2">
    <source>
        <dbReference type="Proteomes" id="UP000315496"/>
    </source>
</evidence>
<dbReference type="InterPro" id="IPR032466">
    <property type="entry name" value="Metal_Hydrolase"/>
</dbReference>
<sequence length="254" mass="29012">MLSDAHCHFSPTFRDKWFSTSCRYLINATGPSQFAELKGFRQDHDNVRVGYGLHPYYLSDAESPSSLLILLRQYLEEDSTAFVGEIGLDTRPNAIDDYSLDLQLEFFRPQLQLAFALDRMVTIHIISRKPGLWPILINEFKEASRQYPKYQGAVILHAFNGSADVFEQLGQALSGCKARLYNSVSHFQLDSKYAPASIRAAGPTRTLIETDWYRPDLDDWNDLIEKALKLVSDVFGIDRDEALLLTARNWEQLN</sequence>
<dbReference type="EMBL" id="VDLU01000001">
    <property type="protein sequence ID" value="TNJ29288.1"/>
    <property type="molecule type" value="Genomic_DNA"/>
</dbReference>